<proteinExistence type="predicted"/>
<dbReference type="Pfam" id="PF06486">
    <property type="entry name" value="DUF1093"/>
    <property type="match status" value="1"/>
</dbReference>
<sequence length="122" mass="13595">MKKFIAIALLLIVGIGAFLMKGGVMVDRLNPLVEMDDYYTVVKADGKHLGKDSIREDSESYEYNFKSFDSNGKEQDITINVTKKLRHGAYLKVTAKGQNGKSWMEVQPNEIPDAAKAKLGLK</sequence>
<dbReference type="EMBL" id="JOTM01000002">
    <property type="protein sequence ID" value="KEK25302.1"/>
    <property type="molecule type" value="Genomic_DNA"/>
</dbReference>
<dbReference type="Proteomes" id="UP000027778">
    <property type="component" value="Unassembled WGS sequence"/>
</dbReference>
<organism evidence="1 2">
    <name type="scientific">Bacillus gaemokensis</name>
    <dbReference type="NCBI Taxonomy" id="574375"/>
    <lineage>
        <taxon>Bacteria</taxon>
        <taxon>Bacillati</taxon>
        <taxon>Bacillota</taxon>
        <taxon>Bacilli</taxon>
        <taxon>Bacillales</taxon>
        <taxon>Bacillaceae</taxon>
        <taxon>Bacillus</taxon>
        <taxon>Bacillus cereus group</taxon>
    </lineage>
</organism>
<reference evidence="1 2" key="1">
    <citation type="submission" date="2014-06" db="EMBL/GenBank/DDBJ databases">
        <title>Draft genome sequence of Bacillus gaemokensis JCM 15801 (MCCC 1A00707).</title>
        <authorList>
            <person name="Lai Q."/>
            <person name="Liu Y."/>
            <person name="Shao Z."/>
        </authorList>
    </citation>
    <scope>NUCLEOTIDE SEQUENCE [LARGE SCALE GENOMIC DNA]</scope>
    <source>
        <strain evidence="1 2">JCM 15801</strain>
    </source>
</reference>
<dbReference type="PANTHER" id="PTHR36433">
    <property type="entry name" value="HYPOTHETICAL CYTOSOLIC PROTEIN"/>
    <property type="match status" value="1"/>
</dbReference>
<dbReference type="RefSeq" id="WP_033673157.1">
    <property type="nucleotide sequence ID" value="NZ_LTAQ01000012.1"/>
</dbReference>
<dbReference type="OrthoDB" id="8719215at2"/>
<dbReference type="NCBIfam" id="TIGR01655">
    <property type="entry name" value="yxeA_fam"/>
    <property type="match status" value="1"/>
</dbReference>
<evidence type="ECO:0000313" key="2">
    <source>
        <dbReference type="Proteomes" id="UP000027778"/>
    </source>
</evidence>
<keyword evidence="2" id="KW-1185">Reference proteome</keyword>
<evidence type="ECO:0008006" key="3">
    <source>
        <dbReference type="Google" id="ProtNLM"/>
    </source>
</evidence>
<protein>
    <recommendedName>
        <fullName evidence="3">YxeA family protein</fullName>
    </recommendedName>
</protein>
<evidence type="ECO:0000313" key="1">
    <source>
        <dbReference type="EMBL" id="KEK25302.1"/>
    </source>
</evidence>
<dbReference type="InterPro" id="IPR036166">
    <property type="entry name" value="YxeA-like_sf"/>
</dbReference>
<dbReference type="eggNOG" id="COG5294">
    <property type="taxonomic scope" value="Bacteria"/>
</dbReference>
<dbReference type="AlphaFoldDB" id="A0A073KFS5"/>
<gene>
    <name evidence="1" type="ORF">BAGA_11780</name>
</gene>
<dbReference type="SUPFAM" id="SSF159121">
    <property type="entry name" value="BC4932-like"/>
    <property type="match status" value="1"/>
</dbReference>
<dbReference type="Gene3D" id="2.40.50.480">
    <property type="match status" value="1"/>
</dbReference>
<accession>A0A073KFS5</accession>
<dbReference type="STRING" id="574375.AZF08_07560"/>
<name>A0A073KFS5_9BACI</name>
<comment type="caution">
    <text evidence="1">The sequence shown here is derived from an EMBL/GenBank/DDBJ whole genome shotgun (WGS) entry which is preliminary data.</text>
</comment>
<dbReference type="PANTHER" id="PTHR36433:SF2">
    <property type="entry name" value="YXEA FAMILY PROTEIN"/>
    <property type="match status" value="1"/>
</dbReference>
<dbReference type="InterPro" id="IPR006542">
    <property type="entry name" value="DUF1093"/>
</dbReference>